<name>A0A4S8M2K7_DENBC</name>
<proteinExistence type="predicted"/>
<feature type="transmembrane region" description="Helical" evidence="1">
    <location>
        <begin position="95"/>
        <end position="119"/>
    </location>
</feature>
<evidence type="ECO:0000256" key="1">
    <source>
        <dbReference type="SAM" id="Phobius"/>
    </source>
</evidence>
<feature type="transmembrane region" description="Helical" evidence="1">
    <location>
        <begin position="216"/>
        <end position="235"/>
    </location>
</feature>
<organism evidence="2 3">
    <name type="scientific">Dendrothele bispora (strain CBS 962.96)</name>
    <dbReference type="NCBI Taxonomy" id="1314807"/>
    <lineage>
        <taxon>Eukaryota</taxon>
        <taxon>Fungi</taxon>
        <taxon>Dikarya</taxon>
        <taxon>Basidiomycota</taxon>
        <taxon>Agaricomycotina</taxon>
        <taxon>Agaricomycetes</taxon>
        <taxon>Agaricomycetidae</taxon>
        <taxon>Agaricales</taxon>
        <taxon>Agaricales incertae sedis</taxon>
        <taxon>Dendrothele</taxon>
    </lineage>
</organism>
<keyword evidence="1" id="KW-0472">Membrane</keyword>
<feature type="transmembrane region" description="Helical" evidence="1">
    <location>
        <begin position="131"/>
        <end position="155"/>
    </location>
</feature>
<sequence length="273" mass="30273">MKLLTPWVPWLIVVWPTKGIFVPIFYQSLSITRCHPQKKYRFAFHCLLMISSTGVIVCMIGVYLQYLSFARTPIHGNVPSWKQRLASSVVSATPYLVALDWCTMTNLFIGDAIIAWRAYILWSHSIAVRSLLCILLAGSAGVYLYFGIDFAMGVFSDSSESNGKEASNTMSATAAAGFAVFLSFGLNFCSTSLILVRAWQFRQSMKELFLQSNRSLAYQILLLFIECGFLFGAYQLATGILTVSSTASDPTSSSISSRGLIYFVFTGMHPFIA</sequence>
<reference evidence="2 3" key="1">
    <citation type="journal article" date="2019" name="Nat. Ecol. Evol.">
        <title>Megaphylogeny resolves global patterns of mushroom evolution.</title>
        <authorList>
            <person name="Varga T."/>
            <person name="Krizsan K."/>
            <person name="Foldi C."/>
            <person name="Dima B."/>
            <person name="Sanchez-Garcia M."/>
            <person name="Sanchez-Ramirez S."/>
            <person name="Szollosi G.J."/>
            <person name="Szarkandi J.G."/>
            <person name="Papp V."/>
            <person name="Albert L."/>
            <person name="Andreopoulos W."/>
            <person name="Angelini C."/>
            <person name="Antonin V."/>
            <person name="Barry K.W."/>
            <person name="Bougher N.L."/>
            <person name="Buchanan P."/>
            <person name="Buyck B."/>
            <person name="Bense V."/>
            <person name="Catcheside P."/>
            <person name="Chovatia M."/>
            <person name="Cooper J."/>
            <person name="Damon W."/>
            <person name="Desjardin D."/>
            <person name="Finy P."/>
            <person name="Geml J."/>
            <person name="Haridas S."/>
            <person name="Hughes K."/>
            <person name="Justo A."/>
            <person name="Karasinski D."/>
            <person name="Kautmanova I."/>
            <person name="Kiss B."/>
            <person name="Kocsube S."/>
            <person name="Kotiranta H."/>
            <person name="LaButti K.M."/>
            <person name="Lechner B.E."/>
            <person name="Liimatainen K."/>
            <person name="Lipzen A."/>
            <person name="Lukacs Z."/>
            <person name="Mihaltcheva S."/>
            <person name="Morgado L.N."/>
            <person name="Niskanen T."/>
            <person name="Noordeloos M.E."/>
            <person name="Ohm R.A."/>
            <person name="Ortiz-Santana B."/>
            <person name="Ovrebo C."/>
            <person name="Racz N."/>
            <person name="Riley R."/>
            <person name="Savchenko A."/>
            <person name="Shiryaev A."/>
            <person name="Soop K."/>
            <person name="Spirin V."/>
            <person name="Szebenyi C."/>
            <person name="Tomsovsky M."/>
            <person name="Tulloss R.E."/>
            <person name="Uehling J."/>
            <person name="Grigoriev I.V."/>
            <person name="Vagvolgyi C."/>
            <person name="Papp T."/>
            <person name="Martin F.M."/>
            <person name="Miettinen O."/>
            <person name="Hibbett D.S."/>
            <person name="Nagy L.G."/>
        </authorList>
    </citation>
    <scope>NUCLEOTIDE SEQUENCE [LARGE SCALE GENOMIC DNA]</scope>
    <source>
        <strain evidence="2 3">CBS 962.96</strain>
    </source>
</reference>
<protein>
    <submittedName>
        <fullName evidence="2">Uncharacterized protein</fullName>
    </submittedName>
</protein>
<keyword evidence="1" id="KW-0812">Transmembrane</keyword>
<evidence type="ECO:0000313" key="3">
    <source>
        <dbReference type="Proteomes" id="UP000297245"/>
    </source>
</evidence>
<feature type="transmembrane region" description="Helical" evidence="1">
    <location>
        <begin position="6"/>
        <end position="26"/>
    </location>
</feature>
<feature type="non-terminal residue" evidence="2">
    <location>
        <position position="273"/>
    </location>
</feature>
<dbReference type="AlphaFoldDB" id="A0A4S8M2K7"/>
<accession>A0A4S8M2K7</accession>
<evidence type="ECO:0000313" key="2">
    <source>
        <dbReference type="EMBL" id="THU96180.1"/>
    </source>
</evidence>
<dbReference type="OrthoDB" id="2859046at2759"/>
<feature type="transmembrane region" description="Helical" evidence="1">
    <location>
        <begin position="46"/>
        <end position="66"/>
    </location>
</feature>
<dbReference type="Proteomes" id="UP000297245">
    <property type="component" value="Unassembled WGS sequence"/>
</dbReference>
<feature type="transmembrane region" description="Helical" evidence="1">
    <location>
        <begin position="175"/>
        <end position="196"/>
    </location>
</feature>
<dbReference type="EMBL" id="ML179182">
    <property type="protein sequence ID" value="THU96180.1"/>
    <property type="molecule type" value="Genomic_DNA"/>
</dbReference>
<keyword evidence="1" id="KW-1133">Transmembrane helix</keyword>
<keyword evidence="3" id="KW-1185">Reference proteome</keyword>
<gene>
    <name evidence="2" type="ORF">K435DRAFT_893328</name>
</gene>